<dbReference type="SUPFAM" id="SSF50494">
    <property type="entry name" value="Trypsin-like serine proteases"/>
    <property type="match status" value="1"/>
</dbReference>
<proteinExistence type="predicted"/>
<dbReference type="PROSITE" id="PS50240">
    <property type="entry name" value="TRYPSIN_DOM"/>
    <property type="match status" value="1"/>
</dbReference>
<reference evidence="4" key="2">
    <citation type="submission" date="2020-05" db="UniProtKB">
        <authorList>
            <consortium name="EnsemblMetazoa"/>
        </authorList>
    </citation>
    <scope>IDENTIFICATION</scope>
    <source>
        <strain evidence="4">wikel</strain>
    </source>
</reference>
<dbReference type="InterPro" id="IPR033116">
    <property type="entry name" value="TRYPSIN_SER"/>
</dbReference>
<dbReference type="EnsemblMetazoa" id="ISCW000363-RA">
    <property type="protein sequence ID" value="ISCW000363-PA"/>
    <property type="gene ID" value="ISCW000363"/>
</dbReference>
<evidence type="ECO:0000313" key="3">
    <source>
        <dbReference type="EMBL" id="EEC01850.1"/>
    </source>
</evidence>
<dbReference type="PANTHER" id="PTHR24252">
    <property type="entry name" value="ACROSIN-RELATED"/>
    <property type="match status" value="1"/>
</dbReference>
<dbReference type="CDD" id="cd00190">
    <property type="entry name" value="Tryp_SPc"/>
    <property type="match status" value="1"/>
</dbReference>
<reference evidence="3 5" key="1">
    <citation type="submission" date="2008-03" db="EMBL/GenBank/DDBJ databases">
        <title>Annotation of Ixodes scapularis.</title>
        <authorList>
            <consortium name="Ixodes scapularis Genome Project Consortium"/>
            <person name="Caler E."/>
            <person name="Hannick L.I."/>
            <person name="Bidwell S."/>
            <person name="Joardar V."/>
            <person name="Thiagarajan M."/>
            <person name="Amedeo P."/>
            <person name="Galinsky K.J."/>
            <person name="Schobel S."/>
            <person name="Inman J."/>
            <person name="Hostetler J."/>
            <person name="Miller J."/>
            <person name="Hammond M."/>
            <person name="Megy K."/>
            <person name="Lawson D."/>
            <person name="Kodira C."/>
            <person name="Sutton G."/>
            <person name="Meyer J."/>
            <person name="Hill C.A."/>
            <person name="Birren B."/>
            <person name="Nene V."/>
            <person name="Collins F."/>
            <person name="Alarcon-Chaidez F."/>
            <person name="Wikel S."/>
            <person name="Strausberg R."/>
        </authorList>
    </citation>
    <scope>NUCLEOTIDE SEQUENCE [LARGE SCALE GENOMIC DNA]</scope>
    <source>
        <strain evidence="5">Wikel</strain>
        <strain evidence="3">Wikel colony</strain>
    </source>
</reference>
<dbReference type="InterPro" id="IPR001254">
    <property type="entry name" value="Trypsin_dom"/>
</dbReference>
<sequence length="103" mass="11082">MPGQLQQVDLPIVPYNVCKEYYKDVNEVHEDTMICAGLEEGGKSVCYGDSGGPLQCARKDGHYVLAGATSWGTTCAAPKQPGVFSKIATQLDWIRMVTGAGEE</sequence>
<dbReference type="PaxDb" id="6945-B7P5H8"/>
<evidence type="ECO:0000313" key="5">
    <source>
        <dbReference type="Proteomes" id="UP000001555"/>
    </source>
</evidence>
<dbReference type="PANTHER" id="PTHR24252:SF7">
    <property type="entry name" value="HYALIN"/>
    <property type="match status" value="1"/>
</dbReference>
<dbReference type="Pfam" id="PF00089">
    <property type="entry name" value="Trypsin"/>
    <property type="match status" value="1"/>
</dbReference>
<organism>
    <name type="scientific">Ixodes scapularis</name>
    <name type="common">Black-legged tick</name>
    <name type="synonym">Deer tick</name>
    <dbReference type="NCBI Taxonomy" id="6945"/>
    <lineage>
        <taxon>Eukaryota</taxon>
        <taxon>Metazoa</taxon>
        <taxon>Ecdysozoa</taxon>
        <taxon>Arthropoda</taxon>
        <taxon>Chelicerata</taxon>
        <taxon>Arachnida</taxon>
        <taxon>Acari</taxon>
        <taxon>Parasitiformes</taxon>
        <taxon>Ixodida</taxon>
        <taxon>Ixodoidea</taxon>
        <taxon>Ixodidae</taxon>
        <taxon>Ixodinae</taxon>
        <taxon>Ixodes</taxon>
    </lineage>
</organism>
<keyword evidence="5" id="KW-1185">Reference proteome</keyword>
<dbReference type="GO" id="GO:0008236">
    <property type="term" value="F:serine-type peptidase activity"/>
    <property type="evidence" value="ECO:0000318"/>
    <property type="project" value="GO_Central"/>
</dbReference>
<dbReference type="EMBL" id="DS640738">
    <property type="protein sequence ID" value="EEC01850.1"/>
    <property type="molecule type" value="Genomic_DNA"/>
</dbReference>
<name>B7P5H8_IXOSC</name>
<gene>
    <name evidence="3" type="ORF">IscW_ISCW000363</name>
</gene>
<dbReference type="VEuPathDB" id="VectorBase:ISCP_006674"/>
<accession>B7P5H8</accession>
<dbReference type="GO" id="GO:0004252">
    <property type="term" value="F:serine-type endopeptidase activity"/>
    <property type="evidence" value="ECO:0007669"/>
    <property type="project" value="UniProtKB-EC"/>
</dbReference>
<dbReference type="InParanoid" id="B7P5H8"/>
<dbReference type="Proteomes" id="UP000001555">
    <property type="component" value="Unassembled WGS sequence"/>
</dbReference>
<protein>
    <submittedName>
        <fullName evidence="3 4">Ovochymase, putative</fullName>
        <ecNumber evidence="3">3.4.21.4</ecNumber>
    </submittedName>
</protein>
<dbReference type="EMBL" id="ABJB010836302">
    <property type="status" value="NOT_ANNOTATED_CDS"/>
    <property type="molecule type" value="Genomic_DNA"/>
</dbReference>
<dbReference type="AlphaFoldDB" id="B7P5H8"/>
<dbReference type="GO" id="GO:0006508">
    <property type="term" value="P:proteolysis"/>
    <property type="evidence" value="ECO:0007669"/>
    <property type="project" value="InterPro"/>
</dbReference>
<evidence type="ECO:0000313" key="4">
    <source>
        <dbReference type="EnsemblMetazoa" id="ISCW000363-PA"/>
    </source>
</evidence>
<dbReference type="VEuPathDB" id="VectorBase:ISCI000363"/>
<dbReference type="Gene3D" id="2.40.10.10">
    <property type="entry name" value="Trypsin-like serine proteases"/>
    <property type="match status" value="1"/>
</dbReference>
<keyword evidence="3" id="KW-0378">Hydrolase</keyword>
<dbReference type="VEuPathDB" id="VectorBase:ISCW000363"/>
<dbReference type="HOGENOM" id="CLU_1268159_0_0_1"/>
<dbReference type="STRING" id="6945.B7P5H8"/>
<dbReference type="InterPro" id="IPR043504">
    <property type="entry name" value="Peptidase_S1_PA_chymotrypsin"/>
</dbReference>
<dbReference type="OrthoDB" id="10012881at2759"/>
<dbReference type="EC" id="3.4.21.4" evidence="3"/>
<feature type="domain" description="Peptidase S1" evidence="2">
    <location>
        <begin position="1"/>
        <end position="99"/>
    </location>
</feature>
<evidence type="ECO:0000259" key="2">
    <source>
        <dbReference type="PROSITE" id="PS50240"/>
    </source>
</evidence>
<dbReference type="InterPro" id="IPR009003">
    <property type="entry name" value="Peptidase_S1_PA"/>
</dbReference>
<dbReference type="FunFam" id="2.40.10.10:FF:000189">
    <property type="entry name" value="Ovochymase, putative"/>
    <property type="match status" value="1"/>
</dbReference>
<keyword evidence="1" id="KW-1015">Disulfide bond</keyword>
<evidence type="ECO:0000256" key="1">
    <source>
        <dbReference type="ARBA" id="ARBA00023157"/>
    </source>
</evidence>
<dbReference type="PROSITE" id="PS00135">
    <property type="entry name" value="TRYPSIN_SER"/>
    <property type="match status" value="1"/>
</dbReference>